<protein>
    <submittedName>
        <fullName evidence="1">Aspartyl-phosphate phosphatase Spo0E family protein</fullName>
    </submittedName>
</protein>
<sequence>MNKLNEGKRILQEISVKKRKLVEVATEKGLHSSETILCSQELDELINDFYRCIRTGYELQNSR</sequence>
<dbReference type="RefSeq" id="WP_126405495.1">
    <property type="nucleotide sequence ID" value="NZ_RXNT01000001.1"/>
</dbReference>
<dbReference type="Pfam" id="PF09388">
    <property type="entry name" value="SpoOE-like"/>
    <property type="match status" value="1"/>
</dbReference>
<dbReference type="AlphaFoldDB" id="A0A431WL06"/>
<dbReference type="InterPro" id="IPR018540">
    <property type="entry name" value="Spo0E-like"/>
</dbReference>
<dbReference type="InterPro" id="IPR037208">
    <property type="entry name" value="Spo0E-like_sf"/>
</dbReference>
<accession>A0A431WL06</accession>
<dbReference type="OrthoDB" id="2973153at2"/>
<evidence type="ECO:0000313" key="2">
    <source>
        <dbReference type="Proteomes" id="UP000271374"/>
    </source>
</evidence>
<reference evidence="1 2" key="1">
    <citation type="submission" date="2018-12" db="EMBL/GenBank/DDBJ databases">
        <title>Bacillus yapensis draft genome sequence.</title>
        <authorList>
            <person name="Yu L."/>
            <person name="Xu X."/>
            <person name="Tang X."/>
        </authorList>
    </citation>
    <scope>NUCLEOTIDE SEQUENCE [LARGE SCALE GENOMIC DNA]</scope>
    <source>
        <strain evidence="1 2">XXST-01</strain>
    </source>
</reference>
<dbReference type="GO" id="GO:0046983">
    <property type="term" value="F:protein dimerization activity"/>
    <property type="evidence" value="ECO:0007669"/>
    <property type="project" value="InterPro"/>
</dbReference>
<dbReference type="SUPFAM" id="SSF140500">
    <property type="entry name" value="BAS1536-like"/>
    <property type="match status" value="1"/>
</dbReference>
<keyword evidence="2" id="KW-1185">Reference proteome</keyword>
<dbReference type="Proteomes" id="UP000271374">
    <property type="component" value="Unassembled WGS sequence"/>
</dbReference>
<comment type="caution">
    <text evidence="1">The sequence shown here is derived from an EMBL/GenBank/DDBJ whole genome shotgun (WGS) entry which is preliminary data.</text>
</comment>
<dbReference type="InterPro" id="IPR036638">
    <property type="entry name" value="HLH_DNA-bd_sf"/>
</dbReference>
<proteinExistence type="predicted"/>
<organism evidence="1 2">
    <name type="scientific">Bacillus yapensis</name>
    <dbReference type="NCBI Taxonomy" id="2492960"/>
    <lineage>
        <taxon>Bacteria</taxon>
        <taxon>Bacillati</taxon>
        <taxon>Bacillota</taxon>
        <taxon>Bacilli</taxon>
        <taxon>Bacillales</taxon>
        <taxon>Bacillaceae</taxon>
        <taxon>Bacillus</taxon>
    </lineage>
</organism>
<name>A0A431WL06_9BACI</name>
<dbReference type="EMBL" id="RXNT01000001">
    <property type="protein sequence ID" value="RTR36288.1"/>
    <property type="molecule type" value="Genomic_DNA"/>
</dbReference>
<gene>
    <name evidence="1" type="ORF">EKG37_01645</name>
</gene>
<dbReference type="GO" id="GO:0043937">
    <property type="term" value="P:regulation of sporulation"/>
    <property type="evidence" value="ECO:0007669"/>
    <property type="project" value="InterPro"/>
</dbReference>
<dbReference type="Gene3D" id="4.10.280.10">
    <property type="entry name" value="Helix-loop-helix DNA-binding domain"/>
    <property type="match status" value="1"/>
</dbReference>
<evidence type="ECO:0000313" key="1">
    <source>
        <dbReference type="EMBL" id="RTR36288.1"/>
    </source>
</evidence>